<evidence type="ECO:0000313" key="1">
    <source>
        <dbReference type="EMBL" id="JAH87372.1"/>
    </source>
</evidence>
<organism evidence="1">
    <name type="scientific">Anguilla anguilla</name>
    <name type="common">European freshwater eel</name>
    <name type="synonym">Muraena anguilla</name>
    <dbReference type="NCBI Taxonomy" id="7936"/>
    <lineage>
        <taxon>Eukaryota</taxon>
        <taxon>Metazoa</taxon>
        <taxon>Chordata</taxon>
        <taxon>Craniata</taxon>
        <taxon>Vertebrata</taxon>
        <taxon>Euteleostomi</taxon>
        <taxon>Actinopterygii</taxon>
        <taxon>Neopterygii</taxon>
        <taxon>Teleostei</taxon>
        <taxon>Anguilliformes</taxon>
        <taxon>Anguillidae</taxon>
        <taxon>Anguilla</taxon>
    </lineage>
</organism>
<reference evidence="1" key="2">
    <citation type="journal article" date="2015" name="Fish Shellfish Immunol.">
        <title>Early steps in the European eel (Anguilla anguilla)-Vibrio vulnificus interaction in the gills: Role of the RtxA13 toxin.</title>
        <authorList>
            <person name="Callol A."/>
            <person name="Pajuelo D."/>
            <person name="Ebbesson L."/>
            <person name="Teles M."/>
            <person name="MacKenzie S."/>
            <person name="Amaro C."/>
        </authorList>
    </citation>
    <scope>NUCLEOTIDE SEQUENCE</scope>
</reference>
<reference evidence="1" key="1">
    <citation type="submission" date="2014-11" db="EMBL/GenBank/DDBJ databases">
        <authorList>
            <person name="Amaro Gonzalez C."/>
        </authorList>
    </citation>
    <scope>NUCLEOTIDE SEQUENCE</scope>
</reference>
<protein>
    <submittedName>
        <fullName evidence="1">Uncharacterized protein</fullName>
    </submittedName>
</protein>
<dbReference type="AlphaFoldDB" id="A0A0E9WAK3"/>
<name>A0A0E9WAK3_ANGAN</name>
<dbReference type="EMBL" id="GBXM01021205">
    <property type="protein sequence ID" value="JAH87372.1"/>
    <property type="molecule type" value="Transcribed_RNA"/>
</dbReference>
<accession>A0A0E9WAK3</accession>
<proteinExistence type="predicted"/>
<sequence length="67" mass="7714">MENTKVKSDRFGQNVHRQLAQVTHGQNTKSNQYLLFSCSNTTGRKNGKHSVLCWDPNNRKWHGVVQC</sequence>